<dbReference type="AlphaFoldDB" id="A0A764W4Q2"/>
<reference evidence="1" key="2">
    <citation type="submission" date="2020-02" db="EMBL/GenBank/DDBJ databases">
        <authorList>
            <consortium name="NCBI Pathogen Detection Project"/>
        </authorList>
    </citation>
    <scope>NUCLEOTIDE SEQUENCE</scope>
    <source>
        <strain evidence="1">MA.CK_98/00001034</strain>
    </source>
</reference>
<organism evidence="1">
    <name type="scientific">Salmonella enterica</name>
    <name type="common">Salmonella choleraesuis</name>
    <dbReference type="NCBI Taxonomy" id="28901"/>
    <lineage>
        <taxon>Bacteria</taxon>
        <taxon>Pseudomonadati</taxon>
        <taxon>Pseudomonadota</taxon>
        <taxon>Gammaproteobacteria</taxon>
        <taxon>Enterobacterales</taxon>
        <taxon>Enterobacteriaceae</taxon>
        <taxon>Salmonella</taxon>
    </lineage>
</organism>
<reference evidence="1" key="1">
    <citation type="journal article" date="2018" name="Genome Biol.">
        <title>SKESA: strategic k-mer extension for scrupulous assemblies.</title>
        <authorList>
            <person name="Souvorov A."/>
            <person name="Agarwala R."/>
            <person name="Lipman D.J."/>
        </authorList>
    </citation>
    <scope>NUCLEOTIDE SEQUENCE</scope>
    <source>
        <strain evidence="1">MA.CK_98/00001034</strain>
    </source>
</reference>
<name>A0A764W4Q2_SALER</name>
<sequence length="159" mass="17531">MSNKGVSMCLCSLEENGGIPWHARSNPQFVAERPLSGMEIATINEAAKVDPVAVFCAVLPELHKRKISVEGVFSYFLEPDGNSKTGYTFRVNGHGQVPVAIRKKVPHSGRTFTKEERRIFDEMVACNPDVAASEGLRVLQEQGLITSAWYLAADETHNQ</sequence>
<protein>
    <submittedName>
        <fullName evidence="1">Uncharacterized protein</fullName>
    </submittedName>
</protein>
<gene>
    <name evidence="1" type="ORF">G8577_003721</name>
</gene>
<comment type="caution">
    <text evidence="1">The sequence shown here is derived from an EMBL/GenBank/DDBJ whole genome shotgun (WGS) entry which is preliminary data.</text>
</comment>
<accession>A0A764W4Q2</accession>
<evidence type="ECO:0000313" key="1">
    <source>
        <dbReference type="EMBL" id="HAG5257485.1"/>
    </source>
</evidence>
<dbReference type="EMBL" id="DAAYPZ010000010">
    <property type="protein sequence ID" value="HAG5257485.1"/>
    <property type="molecule type" value="Genomic_DNA"/>
</dbReference>
<proteinExistence type="predicted"/>